<evidence type="ECO:0000256" key="1">
    <source>
        <dbReference type="ARBA" id="ARBA00000085"/>
    </source>
</evidence>
<comment type="catalytic activity">
    <reaction evidence="1">
        <text>ATP + protein L-histidine = ADP + protein N-phospho-L-histidine.</text>
        <dbReference type="EC" id="2.7.13.3"/>
    </reaction>
</comment>
<keyword evidence="10" id="KW-0472">Membrane</keyword>
<dbReference type="NCBIfam" id="TIGR00229">
    <property type="entry name" value="sensory_box"/>
    <property type="match status" value="1"/>
</dbReference>
<dbReference type="InterPro" id="IPR005467">
    <property type="entry name" value="His_kinase_dom"/>
</dbReference>
<dbReference type="InterPro" id="IPR000700">
    <property type="entry name" value="PAS-assoc_C"/>
</dbReference>
<feature type="transmembrane region" description="Helical" evidence="10">
    <location>
        <begin position="136"/>
        <end position="153"/>
    </location>
</feature>
<evidence type="ECO:0000256" key="3">
    <source>
        <dbReference type="ARBA" id="ARBA00022679"/>
    </source>
</evidence>
<evidence type="ECO:0000256" key="5">
    <source>
        <dbReference type="ARBA" id="ARBA00022777"/>
    </source>
</evidence>
<proteinExistence type="predicted"/>
<name>A0ABY9X058_9BACT</name>
<dbReference type="PANTHER" id="PTHR43065">
    <property type="entry name" value="SENSOR HISTIDINE KINASE"/>
    <property type="match status" value="1"/>
</dbReference>
<feature type="domain" description="PAC" evidence="13">
    <location>
        <begin position="304"/>
        <end position="359"/>
    </location>
</feature>
<dbReference type="InterPro" id="IPR003594">
    <property type="entry name" value="HATPase_dom"/>
</dbReference>
<accession>A0ABY9X058</accession>
<dbReference type="Gene3D" id="3.30.565.10">
    <property type="entry name" value="Histidine kinase-like ATPase, C-terminal domain"/>
    <property type="match status" value="1"/>
</dbReference>
<evidence type="ECO:0000259" key="11">
    <source>
        <dbReference type="PROSITE" id="PS50109"/>
    </source>
</evidence>
<evidence type="ECO:0000256" key="7">
    <source>
        <dbReference type="ARBA" id="ARBA00023012"/>
    </source>
</evidence>
<evidence type="ECO:0000256" key="2">
    <source>
        <dbReference type="ARBA" id="ARBA00012438"/>
    </source>
</evidence>
<organism evidence="14 15">
    <name type="scientific">Archangium minus</name>
    <dbReference type="NCBI Taxonomy" id="83450"/>
    <lineage>
        <taxon>Bacteria</taxon>
        <taxon>Pseudomonadati</taxon>
        <taxon>Myxococcota</taxon>
        <taxon>Myxococcia</taxon>
        <taxon>Myxococcales</taxon>
        <taxon>Cystobacterineae</taxon>
        <taxon>Archangiaceae</taxon>
        <taxon>Archangium</taxon>
    </lineage>
</organism>
<reference evidence="14 15" key="1">
    <citation type="submission" date="2019-08" db="EMBL/GenBank/DDBJ databases">
        <title>Archangium and Cystobacter genomes.</title>
        <authorList>
            <person name="Chen I.-C.K."/>
            <person name="Wielgoss S."/>
        </authorList>
    </citation>
    <scope>NUCLEOTIDE SEQUENCE [LARGE SCALE GENOMIC DNA]</scope>
    <source>
        <strain evidence="14 15">Cbm 6</strain>
    </source>
</reference>
<evidence type="ECO:0000313" key="15">
    <source>
        <dbReference type="Proteomes" id="UP001611383"/>
    </source>
</evidence>
<dbReference type="PANTHER" id="PTHR43065:SF46">
    <property type="entry name" value="C4-DICARBOXYLATE TRANSPORT SENSOR PROTEIN DCTB"/>
    <property type="match status" value="1"/>
</dbReference>
<protein>
    <recommendedName>
        <fullName evidence="2">histidine kinase</fullName>
        <ecNumber evidence="2">2.7.13.3</ecNumber>
    </recommendedName>
</protein>
<dbReference type="SUPFAM" id="SSF55874">
    <property type="entry name" value="ATPase domain of HSP90 chaperone/DNA topoisomerase II/histidine kinase"/>
    <property type="match status" value="1"/>
</dbReference>
<keyword evidence="10" id="KW-1133">Transmembrane helix</keyword>
<sequence>MANLSTFEMSPFVPTPPEPSRQTSTPRGRRPWLMARLDSLLSESLRNATPTDLVRHRLMVGAACILLLINSLFLLWSIAQSDLPLGVMAIVAGLGYLVTLLLAHRTTTSTPPAMLLLVTMSLGLVGSSFMDKNPVGGAHAINMMLPALAVYLVGPRKGLSITLLLFAALGLAHPFYRADIGIDPGTITLDFIWFIHIFAGIAFVGAWGLGALHSTAREAAQTSLERTLKELRESESKLNSVIESTDDLVLSLDREGRLITVNSGAKRVYLERAGIVLEPGQLLFHHDKPEERKAWEARLAQVLQGQRLRLEQMYEEGGPRLVLDVSMHPITGEDGQVVGVTLFSRDVTARREAEARLGEMHRTLVDVSRQAGMAEVATGVLHNVGNTLNSVNISTNLVTDRLRQSRVSGLARAAQLLREHTTDMASFLTADPQGQKLPAYLIAVSDQLQEERDALLQEMRSLGESVDHIKSIVSMQQKHARAAGAVEQVVVPQLIDEALRLHAVSFERLGIRIEREYAKVPPVYVDRHKLLQILINLLSNAKQALVDSPQQDKRLGIHVRRAPEEGFLLIEVVDNGVGIAPENLARMFTQGFTTKKTGHGFGLHISALAAAELEGRLTCSSPGPEQGATFTLELPIGVGEQ</sequence>
<evidence type="ECO:0000259" key="13">
    <source>
        <dbReference type="PROSITE" id="PS50113"/>
    </source>
</evidence>
<dbReference type="Gene3D" id="3.30.450.20">
    <property type="entry name" value="PAS domain"/>
    <property type="match status" value="1"/>
</dbReference>
<dbReference type="EC" id="2.7.13.3" evidence="2"/>
<dbReference type="Proteomes" id="UP001611383">
    <property type="component" value="Chromosome"/>
</dbReference>
<dbReference type="InterPro" id="IPR004358">
    <property type="entry name" value="Sig_transdc_His_kin-like_C"/>
</dbReference>
<evidence type="ECO:0000313" key="14">
    <source>
        <dbReference type="EMBL" id="WNG48754.1"/>
    </source>
</evidence>
<dbReference type="PROSITE" id="PS50113">
    <property type="entry name" value="PAC"/>
    <property type="match status" value="1"/>
</dbReference>
<dbReference type="PROSITE" id="PS50112">
    <property type="entry name" value="PAS"/>
    <property type="match status" value="1"/>
</dbReference>
<evidence type="ECO:0000256" key="6">
    <source>
        <dbReference type="ARBA" id="ARBA00022840"/>
    </source>
</evidence>
<keyword evidence="8" id="KW-0175">Coiled coil</keyword>
<feature type="transmembrane region" description="Helical" evidence="10">
    <location>
        <begin position="158"/>
        <end position="176"/>
    </location>
</feature>
<keyword evidence="6" id="KW-0067">ATP-binding</keyword>
<gene>
    <name evidence="14" type="ORF">F0U60_35035</name>
</gene>
<dbReference type="SMART" id="SM00387">
    <property type="entry name" value="HATPase_c"/>
    <property type="match status" value="1"/>
</dbReference>
<dbReference type="InterPro" id="IPR000014">
    <property type="entry name" value="PAS"/>
</dbReference>
<feature type="domain" description="PAS" evidence="12">
    <location>
        <begin position="234"/>
        <end position="306"/>
    </location>
</feature>
<evidence type="ECO:0000256" key="8">
    <source>
        <dbReference type="SAM" id="Coils"/>
    </source>
</evidence>
<dbReference type="PRINTS" id="PR00344">
    <property type="entry name" value="BCTRLSENSOR"/>
</dbReference>
<keyword evidence="3" id="KW-0808">Transferase</keyword>
<dbReference type="PROSITE" id="PS50109">
    <property type="entry name" value="HIS_KIN"/>
    <property type="match status" value="1"/>
</dbReference>
<feature type="domain" description="Histidine kinase" evidence="11">
    <location>
        <begin position="436"/>
        <end position="638"/>
    </location>
</feature>
<evidence type="ECO:0000259" key="12">
    <source>
        <dbReference type="PROSITE" id="PS50112"/>
    </source>
</evidence>
<dbReference type="SUPFAM" id="SSF55785">
    <property type="entry name" value="PYP-like sensor domain (PAS domain)"/>
    <property type="match status" value="1"/>
</dbReference>
<dbReference type="Pfam" id="PF08448">
    <property type="entry name" value="PAS_4"/>
    <property type="match status" value="1"/>
</dbReference>
<feature type="transmembrane region" description="Helical" evidence="10">
    <location>
        <begin position="58"/>
        <end position="79"/>
    </location>
</feature>
<dbReference type="EMBL" id="CP043494">
    <property type="protein sequence ID" value="WNG48754.1"/>
    <property type="molecule type" value="Genomic_DNA"/>
</dbReference>
<keyword evidence="4" id="KW-0547">Nucleotide-binding</keyword>
<evidence type="ECO:0000256" key="10">
    <source>
        <dbReference type="SAM" id="Phobius"/>
    </source>
</evidence>
<evidence type="ECO:0000256" key="4">
    <source>
        <dbReference type="ARBA" id="ARBA00022741"/>
    </source>
</evidence>
<feature type="transmembrane region" description="Helical" evidence="10">
    <location>
        <begin position="114"/>
        <end position="130"/>
    </location>
</feature>
<feature type="transmembrane region" description="Helical" evidence="10">
    <location>
        <begin position="191"/>
        <end position="212"/>
    </location>
</feature>
<evidence type="ECO:0000256" key="9">
    <source>
        <dbReference type="SAM" id="MobiDB-lite"/>
    </source>
</evidence>
<feature type="transmembrane region" description="Helical" evidence="10">
    <location>
        <begin position="85"/>
        <end position="102"/>
    </location>
</feature>
<keyword evidence="5" id="KW-0418">Kinase</keyword>
<dbReference type="Pfam" id="PF02518">
    <property type="entry name" value="HATPase_c"/>
    <property type="match status" value="1"/>
</dbReference>
<dbReference type="InterPro" id="IPR036890">
    <property type="entry name" value="HATPase_C_sf"/>
</dbReference>
<keyword evidence="7" id="KW-0902">Two-component regulatory system</keyword>
<keyword evidence="10" id="KW-0812">Transmembrane</keyword>
<feature type="coiled-coil region" evidence="8">
    <location>
        <begin position="217"/>
        <end position="244"/>
    </location>
</feature>
<dbReference type="InterPro" id="IPR035965">
    <property type="entry name" value="PAS-like_dom_sf"/>
</dbReference>
<dbReference type="CDD" id="cd00130">
    <property type="entry name" value="PAS"/>
    <property type="match status" value="1"/>
</dbReference>
<keyword evidence="15" id="KW-1185">Reference proteome</keyword>
<dbReference type="InterPro" id="IPR013656">
    <property type="entry name" value="PAS_4"/>
</dbReference>
<feature type="region of interest" description="Disordered" evidence="9">
    <location>
        <begin position="1"/>
        <end position="28"/>
    </location>
</feature>